<evidence type="ECO:0000256" key="1">
    <source>
        <dbReference type="SAM" id="SignalP"/>
    </source>
</evidence>
<feature type="signal peptide" evidence="1">
    <location>
        <begin position="1"/>
        <end position="31"/>
    </location>
</feature>
<dbReference type="RefSeq" id="WP_161720910.1">
    <property type="nucleotide sequence ID" value="NZ_JAAAPO010000009.1"/>
</dbReference>
<evidence type="ECO:0000313" key="4">
    <source>
        <dbReference type="Proteomes" id="UP000753724"/>
    </source>
</evidence>
<name>A0ABW9XHY2_9SPHN</name>
<gene>
    <name evidence="3" type="ORF">GTZ99_16555</name>
</gene>
<dbReference type="SUPFAM" id="SSF54427">
    <property type="entry name" value="NTF2-like"/>
    <property type="match status" value="1"/>
</dbReference>
<dbReference type="Gene3D" id="3.10.450.50">
    <property type="match status" value="1"/>
</dbReference>
<protein>
    <submittedName>
        <fullName evidence="3">DUF4440 domain-containing protein</fullName>
    </submittedName>
</protein>
<evidence type="ECO:0000259" key="2">
    <source>
        <dbReference type="Pfam" id="PF12680"/>
    </source>
</evidence>
<dbReference type="InterPro" id="IPR037401">
    <property type="entry name" value="SnoaL-like"/>
</dbReference>
<comment type="caution">
    <text evidence="3">The sequence shown here is derived from an EMBL/GenBank/DDBJ whole genome shotgun (WGS) entry which is preliminary data.</text>
</comment>
<reference evidence="4" key="1">
    <citation type="submission" date="2020-01" db="EMBL/GenBank/DDBJ databases">
        <title>Sphingomonas sp. strain CSW-10.</title>
        <authorList>
            <person name="Chen W.-M."/>
        </authorList>
    </citation>
    <scope>NUCLEOTIDE SEQUENCE [LARGE SCALE GENOMIC DNA]</scope>
    <source>
        <strain evidence="4">FSY-8</strain>
    </source>
</reference>
<proteinExistence type="predicted"/>
<keyword evidence="4" id="KW-1185">Reference proteome</keyword>
<accession>A0ABW9XHY2</accession>
<keyword evidence="1" id="KW-0732">Signal</keyword>
<dbReference type="EMBL" id="JAAAPO010000009">
    <property type="protein sequence ID" value="NBC38163.1"/>
    <property type="molecule type" value="Genomic_DNA"/>
</dbReference>
<dbReference type="InterPro" id="IPR032710">
    <property type="entry name" value="NTF2-like_dom_sf"/>
</dbReference>
<evidence type="ECO:0000313" key="3">
    <source>
        <dbReference type="EMBL" id="NBC38163.1"/>
    </source>
</evidence>
<feature type="domain" description="SnoaL-like" evidence="2">
    <location>
        <begin position="51"/>
        <end position="149"/>
    </location>
</feature>
<dbReference type="Proteomes" id="UP000753724">
    <property type="component" value="Unassembled WGS sequence"/>
</dbReference>
<sequence length="161" mass="17303">MRFPLLPRSPQHRTGAALCLAMLAAAPPAIAAPAPQTKAQVQAEIWAKEQAIYAARGAGNLDAYIANVATDYAAWPPYATAPTGVAELRAANATMKGQELLEMTFTALALNGDTAVIYYQTHRTRMPDGTAVDQRYDVIHVWVREGGAWKVLGGMARPRKG</sequence>
<organism evidence="3 4">
    <name type="scientific">Novosphingobium ovatum</name>
    <dbReference type="NCBI Taxonomy" id="1908523"/>
    <lineage>
        <taxon>Bacteria</taxon>
        <taxon>Pseudomonadati</taxon>
        <taxon>Pseudomonadota</taxon>
        <taxon>Alphaproteobacteria</taxon>
        <taxon>Sphingomonadales</taxon>
        <taxon>Sphingomonadaceae</taxon>
        <taxon>Novosphingobium</taxon>
    </lineage>
</organism>
<feature type="chain" id="PRO_5045460429" evidence="1">
    <location>
        <begin position="32"/>
        <end position="161"/>
    </location>
</feature>
<dbReference type="Pfam" id="PF12680">
    <property type="entry name" value="SnoaL_2"/>
    <property type="match status" value="1"/>
</dbReference>